<organism evidence="2 3">
    <name type="scientific">Cochliobolus heterostrophus (strain C5 / ATCC 48332 / race O)</name>
    <name type="common">Southern corn leaf blight fungus</name>
    <name type="synonym">Bipolaris maydis</name>
    <dbReference type="NCBI Taxonomy" id="701091"/>
    <lineage>
        <taxon>Eukaryota</taxon>
        <taxon>Fungi</taxon>
        <taxon>Dikarya</taxon>
        <taxon>Ascomycota</taxon>
        <taxon>Pezizomycotina</taxon>
        <taxon>Dothideomycetes</taxon>
        <taxon>Pleosporomycetidae</taxon>
        <taxon>Pleosporales</taxon>
        <taxon>Pleosporineae</taxon>
        <taxon>Pleosporaceae</taxon>
        <taxon>Bipolaris</taxon>
    </lineage>
</organism>
<evidence type="ECO:0000313" key="2">
    <source>
        <dbReference type="EMBL" id="EMD85380.1"/>
    </source>
</evidence>
<accession>M2SJ84</accession>
<name>M2SJ84_COCH5</name>
<proteinExistence type="predicted"/>
<keyword evidence="3" id="KW-1185">Reference proteome</keyword>
<gene>
    <name evidence="2" type="ORF">COCHEDRAFT_1024572</name>
</gene>
<dbReference type="Proteomes" id="UP000016936">
    <property type="component" value="Unassembled WGS sequence"/>
</dbReference>
<evidence type="ECO:0000313" key="3">
    <source>
        <dbReference type="Proteomes" id="UP000016936"/>
    </source>
</evidence>
<dbReference type="AlphaFoldDB" id="M2SJ84"/>
<reference evidence="2 3" key="1">
    <citation type="journal article" date="2012" name="PLoS Pathog.">
        <title>Diverse lifestyles and strategies of plant pathogenesis encoded in the genomes of eighteen Dothideomycetes fungi.</title>
        <authorList>
            <person name="Ohm R.A."/>
            <person name="Feau N."/>
            <person name="Henrissat B."/>
            <person name="Schoch C.L."/>
            <person name="Horwitz B.A."/>
            <person name="Barry K.W."/>
            <person name="Condon B.J."/>
            <person name="Copeland A.C."/>
            <person name="Dhillon B."/>
            <person name="Glaser F."/>
            <person name="Hesse C.N."/>
            <person name="Kosti I."/>
            <person name="LaButti K."/>
            <person name="Lindquist E.A."/>
            <person name="Lucas S."/>
            <person name="Salamov A.A."/>
            <person name="Bradshaw R.E."/>
            <person name="Ciuffetti L."/>
            <person name="Hamelin R.C."/>
            <person name="Kema G.H.J."/>
            <person name="Lawrence C."/>
            <person name="Scott J.A."/>
            <person name="Spatafora J.W."/>
            <person name="Turgeon B.G."/>
            <person name="de Wit P.J.G.M."/>
            <person name="Zhong S."/>
            <person name="Goodwin S.B."/>
            <person name="Grigoriev I.V."/>
        </authorList>
    </citation>
    <scope>NUCLEOTIDE SEQUENCE [LARGE SCALE GENOMIC DNA]</scope>
    <source>
        <strain evidence="3">C5 / ATCC 48332 / race O</strain>
    </source>
</reference>
<sequence>MGQKRYQRTKTKKKEANGRYNFRVIQCDHLVFKLGGKKKKKKRSSIEAGRGGGKKKRS</sequence>
<dbReference type="HOGENOM" id="CLU_2978951_0_0_1"/>
<reference evidence="3" key="2">
    <citation type="journal article" date="2013" name="PLoS Genet.">
        <title>Comparative genome structure, secondary metabolite, and effector coding capacity across Cochliobolus pathogens.</title>
        <authorList>
            <person name="Condon B.J."/>
            <person name="Leng Y."/>
            <person name="Wu D."/>
            <person name="Bushley K.E."/>
            <person name="Ohm R.A."/>
            <person name="Otillar R."/>
            <person name="Martin J."/>
            <person name="Schackwitz W."/>
            <person name="Grimwood J."/>
            <person name="MohdZainudin N."/>
            <person name="Xue C."/>
            <person name="Wang R."/>
            <person name="Manning V.A."/>
            <person name="Dhillon B."/>
            <person name="Tu Z.J."/>
            <person name="Steffenson B.J."/>
            <person name="Salamov A."/>
            <person name="Sun H."/>
            <person name="Lowry S."/>
            <person name="LaButti K."/>
            <person name="Han J."/>
            <person name="Copeland A."/>
            <person name="Lindquist E."/>
            <person name="Barry K."/>
            <person name="Schmutz J."/>
            <person name="Baker S.E."/>
            <person name="Ciuffetti L.M."/>
            <person name="Grigoriev I.V."/>
            <person name="Zhong S."/>
            <person name="Turgeon B.G."/>
        </authorList>
    </citation>
    <scope>NUCLEOTIDE SEQUENCE [LARGE SCALE GENOMIC DNA]</scope>
    <source>
        <strain evidence="3">C5 / ATCC 48332 / race O</strain>
    </source>
</reference>
<protein>
    <submittedName>
        <fullName evidence="2">Uncharacterized protein</fullName>
    </submittedName>
</protein>
<evidence type="ECO:0000256" key="1">
    <source>
        <dbReference type="SAM" id="MobiDB-lite"/>
    </source>
</evidence>
<feature type="region of interest" description="Disordered" evidence="1">
    <location>
        <begin position="35"/>
        <end position="58"/>
    </location>
</feature>
<dbReference type="EMBL" id="KB445590">
    <property type="protein sequence ID" value="EMD85380.1"/>
    <property type="molecule type" value="Genomic_DNA"/>
</dbReference>